<evidence type="ECO:0000313" key="2">
    <source>
        <dbReference type="EnsemblMetazoa" id="AQUA011994-PA"/>
    </source>
</evidence>
<dbReference type="Pfam" id="PF18701">
    <property type="entry name" value="DUF5641"/>
    <property type="match status" value="1"/>
</dbReference>
<dbReference type="EnsemblMetazoa" id="AQUA011994-RA">
    <property type="protein sequence ID" value="AQUA011994-PA"/>
    <property type="gene ID" value="AQUA011994"/>
</dbReference>
<dbReference type="GO" id="GO:0003676">
    <property type="term" value="F:nucleic acid binding"/>
    <property type="evidence" value="ECO:0007669"/>
    <property type="project" value="InterPro"/>
</dbReference>
<proteinExistence type="predicted"/>
<organism evidence="2 3">
    <name type="scientific">Anopheles quadriannulatus</name>
    <name type="common">Mosquito</name>
    <dbReference type="NCBI Taxonomy" id="34691"/>
    <lineage>
        <taxon>Eukaryota</taxon>
        <taxon>Metazoa</taxon>
        <taxon>Ecdysozoa</taxon>
        <taxon>Arthropoda</taxon>
        <taxon>Hexapoda</taxon>
        <taxon>Insecta</taxon>
        <taxon>Pterygota</taxon>
        <taxon>Neoptera</taxon>
        <taxon>Endopterygota</taxon>
        <taxon>Diptera</taxon>
        <taxon>Nematocera</taxon>
        <taxon>Culicoidea</taxon>
        <taxon>Culicidae</taxon>
        <taxon>Anophelinae</taxon>
        <taxon>Anopheles</taxon>
    </lineage>
</organism>
<dbReference type="STRING" id="34691.A0A182XQ42"/>
<dbReference type="VEuPathDB" id="VectorBase:AQUA011994"/>
<dbReference type="InterPro" id="IPR036397">
    <property type="entry name" value="RNaseH_sf"/>
</dbReference>
<dbReference type="PANTHER" id="PTHR47331">
    <property type="entry name" value="PHD-TYPE DOMAIN-CONTAINING PROTEIN"/>
    <property type="match status" value="1"/>
</dbReference>
<accession>A0A182XQ42</accession>
<name>A0A182XQ42_ANOQN</name>
<dbReference type="InterPro" id="IPR040676">
    <property type="entry name" value="DUF5641"/>
</dbReference>
<feature type="domain" description="DUF5641" evidence="1">
    <location>
        <begin position="105"/>
        <end position="135"/>
    </location>
</feature>
<dbReference type="Gene3D" id="3.30.420.10">
    <property type="entry name" value="Ribonuclease H-like superfamily/Ribonuclease H"/>
    <property type="match status" value="1"/>
</dbReference>
<evidence type="ECO:0000259" key="1">
    <source>
        <dbReference type="Pfam" id="PF18701"/>
    </source>
</evidence>
<keyword evidence="3" id="KW-1185">Reference proteome</keyword>
<reference evidence="2" key="1">
    <citation type="submission" date="2020-05" db="UniProtKB">
        <authorList>
            <consortium name="EnsemblMetazoa"/>
        </authorList>
    </citation>
    <scope>IDENTIFICATION</scope>
    <source>
        <strain evidence="2">SANGQUA</strain>
    </source>
</reference>
<sequence length="136" mass="15272">MTAFCGPNMKWNFNPPGAPHSGGCWERLVRSVLEKFDLPRRPTDEVLASTFTEIETIINSRPLTYVPLDNEMAGPITPNHLLLGSSNGSKPSNALHEGPAAVKSGWKAVQLNADIFWKKWVAEYLPTLTRRTKWFH</sequence>
<dbReference type="Proteomes" id="UP000076407">
    <property type="component" value="Unassembled WGS sequence"/>
</dbReference>
<protein>
    <submittedName>
        <fullName evidence="2">DUF5641 domain-containing protein</fullName>
    </submittedName>
</protein>
<dbReference type="AlphaFoldDB" id="A0A182XQ42"/>
<dbReference type="PANTHER" id="PTHR47331:SF1">
    <property type="entry name" value="GAG-LIKE PROTEIN"/>
    <property type="match status" value="1"/>
</dbReference>
<evidence type="ECO:0000313" key="3">
    <source>
        <dbReference type="Proteomes" id="UP000076407"/>
    </source>
</evidence>